<proteinExistence type="predicted"/>
<evidence type="ECO:0000313" key="2">
    <source>
        <dbReference type="EMBL" id="KAL2037109.1"/>
    </source>
</evidence>
<comment type="caution">
    <text evidence="2">The sequence shown here is derived from an EMBL/GenBank/DDBJ whole genome shotgun (WGS) entry which is preliminary data.</text>
</comment>
<evidence type="ECO:0000256" key="1">
    <source>
        <dbReference type="SAM" id="MobiDB-lite"/>
    </source>
</evidence>
<feature type="region of interest" description="Disordered" evidence="1">
    <location>
        <begin position="210"/>
        <end position="237"/>
    </location>
</feature>
<feature type="region of interest" description="Disordered" evidence="1">
    <location>
        <begin position="293"/>
        <end position="316"/>
    </location>
</feature>
<reference evidence="2 3" key="1">
    <citation type="submission" date="2024-09" db="EMBL/GenBank/DDBJ databases">
        <title>Rethinking Asexuality: The Enigmatic Case of Functional Sexual Genes in Lepraria (Stereocaulaceae).</title>
        <authorList>
            <person name="Doellman M."/>
            <person name="Sun Y."/>
            <person name="Barcenas-Pena A."/>
            <person name="Lumbsch H.T."/>
            <person name="Grewe F."/>
        </authorList>
    </citation>
    <scope>NUCLEOTIDE SEQUENCE [LARGE SCALE GENOMIC DNA]</scope>
    <source>
        <strain evidence="2 3">Mercado 3170</strain>
    </source>
</reference>
<name>A0ABR3ZU72_9LECA</name>
<gene>
    <name evidence="2" type="ORF">N7G274_010105</name>
</gene>
<evidence type="ECO:0000313" key="3">
    <source>
        <dbReference type="Proteomes" id="UP001590950"/>
    </source>
</evidence>
<accession>A0ABR3ZU72</accession>
<dbReference type="Proteomes" id="UP001590950">
    <property type="component" value="Unassembled WGS sequence"/>
</dbReference>
<sequence>MDPLSGLAASINTCIRIFEATYQLKAVGQQTADLLCTTKHVETNLNEARRLRRQKVALLNVGERNWMDAVISDTDVALRDVARLIEPARVDHTVKSNITFANRVLWVFRDNPQVRDKHARLTMCHQSLTTVISCLYSKDPIVVTPIREALKEDQPPPYDPQMEELFNWRKQRKQRNSFVNLQDTNRDSPSSTNSTSAELLLATTTVTYPMSGSAMPEASHDERPQSTASTPAGTPFIELTRPFSSLQSDSVDRPTSMSSVSTSTKFAHLTGSVFELTQENDARPVSANWVPPCSKVSSPSNQSTLPPPPETPSRSNMIGPINDTILSPPEAPPRSTMISPMSDISISAAGAYENVNNIGLNFLHRQLNSQRNTSSESERTKLSACNTYYSSTDNFPQLDGTYSTAGRIEHHFPFPNGSQTTLPAPTGRATSDTISLPNLPEIDSSPSAIATIGYPPT</sequence>
<organism evidence="2 3">
    <name type="scientific">Stereocaulon virgatum</name>
    <dbReference type="NCBI Taxonomy" id="373712"/>
    <lineage>
        <taxon>Eukaryota</taxon>
        <taxon>Fungi</taxon>
        <taxon>Dikarya</taxon>
        <taxon>Ascomycota</taxon>
        <taxon>Pezizomycotina</taxon>
        <taxon>Lecanoromycetes</taxon>
        <taxon>OSLEUM clade</taxon>
        <taxon>Lecanoromycetidae</taxon>
        <taxon>Lecanorales</taxon>
        <taxon>Lecanorineae</taxon>
        <taxon>Stereocaulaceae</taxon>
        <taxon>Stereocaulon</taxon>
    </lineage>
</organism>
<feature type="compositionally biased region" description="Polar residues" evidence="1">
    <location>
        <begin position="295"/>
        <end position="304"/>
    </location>
</feature>
<protein>
    <submittedName>
        <fullName evidence="2">Uncharacterized protein</fullName>
    </submittedName>
</protein>
<dbReference type="EMBL" id="JBEFKJ010000044">
    <property type="protein sequence ID" value="KAL2037109.1"/>
    <property type="molecule type" value="Genomic_DNA"/>
</dbReference>
<keyword evidence="3" id="KW-1185">Reference proteome</keyword>